<dbReference type="EMBL" id="JAYDYQ010002686">
    <property type="protein sequence ID" value="KAK4480006.1"/>
    <property type="molecule type" value="Genomic_DNA"/>
</dbReference>
<evidence type="ECO:0000313" key="3">
    <source>
        <dbReference type="Proteomes" id="UP001291926"/>
    </source>
</evidence>
<feature type="binding site" evidence="1">
    <location>
        <position position="191"/>
    </location>
    <ligand>
        <name>ATP</name>
        <dbReference type="ChEBI" id="CHEBI:30616"/>
    </ligand>
</feature>
<sequence length="192" mass="21217">MRFQIGSWDKNTVISELTQGRELANELKKQLHPINNPKGSSNFLLEKFFSSYDNALSLLNCMVLLQGNEDQIRSDVKDQVHKGVSKKSLFEVCYIERNYNNGEGFSATSSSVGLSQFSASLSEDTCSTGEILSTPNLKIYSFLDSKNATKNFKSDMLLGIGDFGAVYEGWVDPKTLVPSSKFGTGMMVAIKI</sequence>
<evidence type="ECO:0000313" key="2">
    <source>
        <dbReference type="EMBL" id="KAK4480006.1"/>
    </source>
</evidence>
<keyword evidence="1" id="KW-0067">ATP-binding</keyword>
<dbReference type="Proteomes" id="UP001291926">
    <property type="component" value="Unassembled WGS sequence"/>
</dbReference>
<dbReference type="InterPro" id="IPR017441">
    <property type="entry name" value="Protein_kinase_ATP_BS"/>
</dbReference>
<gene>
    <name evidence="2" type="ORF">RD792_013063</name>
</gene>
<accession>A0ABR0CU29</accession>
<proteinExistence type="predicted"/>
<dbReference type="PROSITE" id="PS00107">
    <property type="entry name" value="PROTEIN_KINASE_ATP"/>
    <property type="match status" value="1"/>
</dbReference>
<protein>
    <submittedName>
        <fullName evidence="2">Uncharacterized protein</fullName>
    </submittedName>
</protein>
<dbReference type="Gene3D" id="3.30.200.20">
    <property type="entry name" value="Phosphorylase Kinase, domain 1"/>
    <property type="match status" value="1"/>
</dbReference>
<comment type="caution">
    <text evidence="2">The sequence shown here is derived from an EMBL/GenBank/DDBJ whole genome shotgun (WGS) entry which is preliminary data.</text>
</comment>
<organism evidence="2 3">
    <name type="scientific">Penstemon davidsonii</name>
    <dbReference type="NCBI Taxonomy" id="160366"/>
    <lineage>
        <taxon>Eukaryota</taxon>
        <taxon>Viridiplantae</taxon>
        <taxon>Streptophyta</taxon>
        <taxon>Embryophyta</taxon>
        <taxon>Tracheophyta</taxon>
        <taxon>Spermatophyta</taxon>
        <taxon>Magnoliopsida</taxon>
        <taxon>eudicotyledons</taxon>
        <taxon>Gunneridae</taxon>
        <taxon>Pentapetalae</taxon>
        <taxon>asterids</taxon>
        <taxon>lamiids</taxon>
        <taxon>Lamiales</taxon>
        <taxon>Plantaginaceae</taxon>
        <taxon>Cheloneae</taxon>
        <taxon>Penstemon</taxon>
    </lineage>
</organism>
<name>A0ABR0CU29_9LAMI</name>
<keyword evidence="3" id="KW-1185">Reference proteome</keyword>
<keyword evidence="1" id="KW-0547">Nucleotide-binding</keyword>
<evidence type="ECO:0000256" key="1">
    <source>
        <dbReference type="PROSITE-ProRule" id="PRU10141"/>
    </source>
</evidence>
<reference evidence="2 3" key="1">
    <citation type="journal article" date="2023" name="bioRxiv">
        <title>Genome report: Whole genome sequence and annotation of Penstemon davidsonii.</title>
        <authorList>
            <person name="Ostevik K.L."/>
            <person name="Alabady M."/>
            <person name="Zhang M."/>
            <person name="Rausher M.D."/>
        </authorList>
    </citation>
    <scope>NUCLEOTIDE SEQUENCE [LARGE SCALE GENOMIC DNA]</scope>
    <source>
        <strain evidence="2">DNT005</strain>
        <tissue evidence="2">Whole leaf</tissue>
    </source>
</reference>